<keyword evidence="17" id="KW-1185">Reference proteome</keyword>
<sequence>MNEEELQKRLIETFHLEMDEHLQVMSEVIPGMKFNSRDEDKLNLLFRAAHSLKGAARSVGNSQVEDICHVFESFLSELKKSDKLISKDDLATALKNLTALKRLRNSNSGEQILPKDNDLSKSLQQDEEETQRSLVRGAVNYANESIRLPSFILDDLLANTSELKLLVSSGNSVLENIGKVEKVLSHLCTSNRTEAIQDIDKASKMLSSLKEQTKKISSELQNRLKTLEKVVLKSRLKPISDACEPVQAFLRSEERTVNFEARGVHHSTDRYIVERLTTVLMHLARNSIEHGFEDTQERVRQGKAPHCKIEIEVRKEGRNIRLLYADDGKGIDRDRLRKAIVGLGDVSLNDDINLNVLFQPGVSTSEKVSKVSGRGVGLYAVQCAISEMRGSIAVESTPGNGIQFDLVIPQDLANFDVLIATVADTNIAIDPNHIEYTCSLPSSYKYKNVHNHLIEIEGKTYPIIELPPIFIGKATLAKAAIVLKHNSHKYVLIVDQLIGLESVIVRTLFEQIGESPGLSGAAIRDGRDIALLIDVAHVVSFNLTSPTRRGFTENTNIINKNSRTVLVVEDSITTRILEIAILEEAGYKVLSAEDGEKALALLHANNIDLVVSDVDMPIMNGFELTRKIRATSALKSIPVILLTARENSSDKLAGLEAGANAYMKKGQFDQSGLLEIIKGLIGQ</sequence>
<dbReference type="PROSITE" id="PS50109">
    <property type="entry name" value="HIS_KIN"/>
    <property type="match status" value="1"/>
</dbReference>
<dbReference type="InterPro" id="IPR004358">
    <property type="entry name" value="Sig_transdc_His_kin-like_C"/>
</dbReference>
<dbReference type="GO" id="GO:0000155">
    <property type="term" value="F:phosphorelay sensor kinase activity"/>
    <property type="evidence" value="ECO:0007669"/>
    <property type="project" value="UniProtKB-ARBA"/>
</dbReference>
<dbReference type="GO" id="GO:0006935">
    <property type="term" value="P:chemotaxis"/>
    <property type="evidence" value="ECO:0007669"/>
    <property type="project" value="InterPro"/>
</dbReference>
<dbReference type="Gene3D" id="2.30.30.40">
    <property type="entry name" value="SH3 Domains"/>
    <property type="match status" value="1"/>
</dbReference>
<dbReference type="InterPro" id="IPR008207">
    <property type="entry name" value="Sig_transdc_His_kin_Hpt_dom"/>
</dbReference>
<dbReference type="SMART" id="SM00448">
    <property type="entry name" value="REC"/>
    <property type="match status" value="1"/>
</dbReference>
<dbReference type="InterPro" id="IPR002545">
    <property type="entry name" value="CheW-lke_dom"/>
</dbReference>
<evidence type="ECO:0000259" key="15">
    <source>
        <dbReference type="PROSITE" id="PS50894"/>
    </source>
</evidence>
<dbReference type="EC" id="2.7.13.3" evidence="2"/>
<dbReference type="InterPro" id="IPR005467">
    <property type="entry name" value="His_kinase_dom"/>
</dbReference>
<evidence type="ECO:0000313" key="16">
    <source>
        <dbReference type="EMBL" id="NDV92027.1"/>
    </source>
</evidence>
<dbReference type="CDD" id="cd00088">
    <property type="entry name" value="HPT"/>
    <property type="match status" value="1"/>
</dbReference>
<name>A0A7X5RLK8_9ALTE</name>
<dbReference type="InterPro" id="IPR036061">
    <property type="entry name" value="CheW-like_dom_sf"/>
</dbReference>
<dbReference type="PROSITE" id="PS50110">
    <property type="entry name" value="RESPONSE_REGULATORY"/>
    <property type="match status" value="1"/>
</dbReference>
<organism evidence="16 17">
    <name type="scientific">Alteromonas profundi</name>
    <dbReference type="NCBI Taxonomy" id="2696062"/>
    <lineage>
        <taxon>Bacteria</taxon>
        <taxon>Pseudomonadati</taxon>
        <taxon>Pseudomonadota</taxon>
        <taxon>Gammaproteobacteria</taxon>
        <taxon>Alteromonadales</taxon>
        <taxon>Alteromonadaceae</taxon>
        <taxon>Alteromonas/Salinimonas group</taxon>
        <taxon>Alteromonas</taxon>
    </lineage>
</organism>
<dbReference type="SUPFAM" id="SSF47226">
    <property type="entry name" value="Histidine-containing phosphotransfer domain, HPT domain"/>
    <property type="match status" value="1"/>
</dbReference>
<dbReference type="InterPro" id="IPR036641">
    <property type="entry name" value="HPT_dom_sf"/>
</dbReference>
<keyword evidence="5" id="KW-0808">Transferase</keyword>
<evidence type="ECO:0000259" key="13">
    <source>
        <dbReference type="PROSITE" id="PS50110"/>
    </source>
</evidence>
<evidence type="ECO:0000256" key="3">
    <source>
        <dbReference type="ARBA" id="ARBA00021495"/>
    </source>
</evidence>
<evidence type="ECO:0000256" key="6">
    <source>
        <dbReference type="ARBA" id="ARBA00022777"/>
    </source>
</evidence>
<feature type="domain" description="Response regulatory" evidence="13">
    <location>
        <begin position="564"/>
        <end position="680"/>
    </location>
</feature>
<dbReference type="Pfam" id="PF01627">
    <property type="entry name" value="Hpt"/>
    <property type="match status" value="1"/>
</dbReference>
<dbReference type="Gene3D" id="1.20.120.160">
    <property type="entry name" value="HPT domain"/>
    <property type="match status" value="1"/>
</dbReference>
<evidence type="ECO:0000256" key="9">
    <source>
        <dbReference type="PROSITE-ProRule" id="PRU00110"/>
    </source>
</evidence>
<dbReference type="PROSITE" id="PS50851">
    <property type="entry name" value="CHEW"/>
    <property type="match status" value="1"/>
</dbReference>
<feature type="domain" description="HPt" evidence="15">
    <location>
        <begin position="3"/>
        <end position="107"/>
    </location>
</feature>
<keyword evidence="4 10" id="KW-0597">Phosphoprotein</keyword>
<keyword evidence="6" id="KW-0418">Kinase</keyword>
<dbReference type="AlphaFoldDB" id="A0A7X5RLK8"/>
<gene>
    <name evidence="16" type="ORF">GTH32_12665</name>
</gene>
<comment type="catalytic activity">
    <reaction evidence="1">
        <text>ATP + protein L-histidine = ADP + protein N-phospho-L-histidine.</text>
        <dbReference type="EC" id="2.7.13.3"/>
    </reaction>
</comment>
<dbReference type="Gene3D" id="3.30.565.10">
    <property type="entry name" value="Histidine kinase-like ATPase, C-terminal domain"/>
    <property type="match status" value="1"/>
</dbReference>
<dbReference type="Proteomes" id="UP000470213">
    <property type="component" value="Unassembled WGS sequence"/>
</dbReference>
<feature type="domain" description="CheW-like" evidence="14">
    <location>
        <begin position="414"/>
        <end position="544"/>
    </location>
</feature>
<evidence type="ECO:0000256" key="8">
    <source>
        <dbReference type="ARBA" id="ARBA00035100"/>
    </source>
</evidence>
<comment type="caution">
    <text evidence="16">The sequence shown here is derived from an EMBL/GenBank/DDBJ whole genome shotgun (WGS) entry which is preliminary data.</text>
</comment>
<dbReference type="FunFam" id="3.30.565.10:FF:000016">
    <property type="entry name" value="Chemotaxis protein CheA, putative"/>
    <property type="match status" value="1"/>
</dbReference>
<evidence type="ECO:0000256" key="11">
    <source>
        <dbReference type="SAM" id="Coils"/>
    </source>
</evidence>
<dbReference type="InterPro" id="IPR036890">
    <property type="entry name" value="HATPase_C_sf"/>
</dbReference>
<evidence type="ECO:0000256" key="10">
    <source>
        <dbReference type="PROSITE-ProRule" id="PRU00169"/>
    </source>
</evidence>
<dbReference type="CDD" id="cd17574">
    <property type="entry name" value="REC_OmpR"/>
    <property type="match status" value="1"/>
</dbReference>
<protein>
    <recommendedName>
        <fullName evidence="3">Chemotaxis protein CheA</fullName>
        <ecNumber evidence="2">2.7.13.3</ecNumber>
    </recommendedName>
</protein>
<feature type="modified residue" description="4-aspartylphosphate" evidence="10">
    <location>
        <position position="613"/>
    </location>
</feature>
<dbReference type="PANTHER" id="PTHR43395:SF1">
    <property type="entry name" value="CHEMOTAXIS PROTEIN CHEA"/>
    <property type="match status" value="1"/>
</dbReference>
<dbReference type="SUPFAM" id="SSF50341">
    <property type="entry name" value="CheW-like"/>
    <property type="match status" value="1"/>
</dbReference>
<dbReference type="SMART" id="SM00387">
    <property type="entry name" value="HATPase_c"/>
    <property type="match status" value="1"/>
</dbReference>
<evidence type="ECO:0000256" key="5">
    <source>
        <dbReference type="ARBA" id="ARBA00022679"/>
    </source>
</evidence>
<keyword evidence="7" id="KW-0902">Two-component regulatory system</keyword>
<feature type="coiled-coil region" evidence="11">
    <location>
        <begin position="192"/>
        <end position="230"/>
    </location>
</feature>
<evidence type="ECO:0000256" key="7">
    <source>
        <dbReference type="ARBA" id="ARBA00023012"/>
    </source>
</evidence>
<dbReference type="PRINTS" id="PR00344">
    <property type="entry name" value="BCTRLSENSOR"/>
</dbReference>
<evidence type="ECO:0000259" key="12">
    <source>
        <dbReference type="PROSITE" id="PS50109"/>
    </source>
</evidence>
<dbReference type="SMART" id="SM00260">
    <property type="entry name" value="CheW"/>
    <property type="match status" value="1"/>
</dbReference>
<dbReference type="InterPro" id="IPR001789">
    <property type="entry name" value="Sig_transdc_resp-reg_receiver"/>
</dbReference>
<evidence type="ECO:0000259" key="14">
    <source>
        <dbReference type="PROSITE" id="PS50851"/>
    </source>
</evidence>
<dbReference type="RefSeq" id="WP_049587445.1">
    <property type="nucleotide sequence ID" value="NZ_JAAAWN010000016.1"/>
</dbReference>
<dbReference type="SUPFAM" id="SSF55874">
    <property type="entry name" value="ATPase domain of HSP90 chaperone/DNA topoisomerase II/histidine kinase"/>
    <property type="match status" value="1"/>
</dbReference>
<evidence type="ECO:0000256" key="4">
    <source>
        <dbReference type="ARBA" id="ARBA00022553"/>
    </source>
</evidence>
<dbReference type="Pfam" id="PF00072">
    <property type="entry name" value="Response_reg"/>
    <property type="match status" value="1"/>
</dbReference>
<dbReference type="SUPFAM" id="SSF52172">
    <property type="entry name" value="CheY-like"/>
    <property type="match status" value="1"/>
</dbReference>
<proteinExistence type="predicted"/>
<dbReference type="EMBL" id="JAAAWN010000016">
    <property type="protein sequence ID" value="NDV92027.1"/>
    <property type="molecule type" value="Genomic_DNA"/>
</dbReference>
<reference evidence="16 17" key="1">
    <citation type="submission" date="2020-01" db="EMBL/GenBank/DDBJ databases">
        <authorList>
            <person name="Chen J."/>
            <person name="Zhu S."/>
            <person name="Yang J."/>
        </authorList>
    </citation>
    <scope>NUCLEOTIDE SEQUENCE [LARGE SCALE GENOMIC DNA]</scope>
    <source>
        <strain evidence="16 17">345S023</strain>
    </source>
</reference>
<dbReference type="Pfam" id="PF01584">
    <property type="entry name" value="CheW"/>
    <property type="match status" value="1"/>
</dbReference>
<dbReference type="InterPro" id="IPR003594">
    <property type="entry name" value="HATPase_dom"/>
</dbReference>
<comment type="function">
    <text evidence="8">Involved in the transmission of sensory signals from the chemoreceptors to the flagellar motors. CheA is autophosphorylated; it can transfer its phosphate group to either CheB or CheY.</text>
</comment>
<evidence type="ECO:0000256" key="2">
    <source>
        <dbReference type="ARBA" id="ARBA00012438"/>
    </source>
</evidence>
<evidence type="ECO:0000313" key="17">
    <source>
        <dbReference type="Proteomes" id="UP000470213"/>
    </source>
</evidence>
<dbReference type="Gene3D" id="3.40.50.2300">
    <property type="match status" value="1"/>
</dbReference>
<dbReference type="PROSITE" id="PS50894">
    <property type="entry name" value="HPT"/>
    <property type="match status" value="1"/>
</dbReference>
<dbReference type="Pfam" id="PF02518">
    <property type="entry name" value="HATPase_c"/>
    <property type="match status" value="1"/>
</dbReference>
<feature type="modified residue" description="Phosphohistidine" evidence="9">
    <location>
        <position position="50"/>
    </location>
</feature>
<dbReference type="InterPro" id="IPR011006">
    <property type="entry name" value="CheY-like_superfamily"/>
</dbReference>
<dbReference type="InterPro" id="IPR051315">
    <property type="entry name" value="Bact_Chemotaxis_CheA"/>
</dbReference>
<dbReference type="SMART" id="SM00073">
    <property type="entry name" value="HPT"/>
    <property type="match status" value="1"/>
</dbReference>
<feature type="domain" description="Histidine kinase" evidence="12">
    <location>
        <begin position="275"/>
        <end position="412"/>
    </location>
</feature>
<keyword evidence="11" id="KW-0175">Coiled coil</keyword>
<accession>A0A7X5RLK8</accession>
<dbReference type="PANTHER" id="PTHR43395">
    <property type="entry name" value="SENSOR HISTIDINE KINASE CHEA"/>
    <property type="match status" value="1"/>
</dbReference>
<evidence type="ECO:0000256" key="1">
    <source>
        <dbReference type="ARBA" id="ARBA00000085"/>
    </source>
</evidence>